<comment type="caution">
    <text evidence="1">The sequence shown here is derived from an EMBL/GenBank/DDBJ whole genome shotgun (WGS) entry which is preliminary data.</text>
</comment>
<sequence length="130" mass="14679">MSPASLETDYLERLLTPNSPTITDVVDEAINNTKEFVGNVQSQKSQNISKTAQEFLKDTLNDINVDGHHNETTPQFGLQCKKRIDSDIVKNPTTYWRDEEKKIRHVNGATGGRLYVINNTAIIPGNFYIK</sequence>
<evidence type="ECO:0000313" key="2">
    <source>
        <dbReference type="Proteomes" id="UP001596191"/>
    </source>
</evidence>
<name>A0ABW1TPJ3_9LACO</name>
<keyword evidence="2" id="KW-1185">Reference proteome</keyword>
<protein>
    <submittedName>
        <fullName evidence="1">Uncharacterized protein</fullName>
    </submittedName>
</protein>
<accession>A0ABW1TPJ3</accession>
<gene>
    <name evidence="1" type="ORF">ACFQET_06520</name>
</gene>
<dbReference type="EMBL" id="JBHSSJ010000007">
    <property type="protein sequence ID" value="MFC6275169.1"/>
    <property type="molecule type" value="Genomic_DNA"/>
</dbReference>
<dbReference type="RefSeq" id="WP_125641530.1">
    <property type="nucleotide sequence ID" value="NZ_JBHSSJ010000007.1"/>
</dbReference>
<reference evidence="2" key="1">
    <citation type="journal article" date="2019" name="Int. J. Syst. Evol. Microbiol.">
        <title>The Global Catalogue of Microorganisms (GCM) 10K type strain sequencing project: providing services to taxonomists for standard genome sequencing and annotation.</title>
        <authorList>
            <consortium name="The Broad Institute Genomics Platform"/>
            <consortium name="The Broad Institute Genome Sequencing Center for Infectious Disease"/>
            <person name="Wu L."/>
            <person name="Ma J."/>
        </authorList>
    </citation>
    <scope>NUCLEOTIDE SEQUENCE [LARGE SCALE GENOMIC DNA]</scope>
    <source>
        <strain evidence="2">CCM 8907</strain>
    </source>
</reference>
<proteinExistence type="predicted"/>
<evidence type="ECO:0000313" key="1">
    <source>
        <dbReference type="EMBL" id="MFC6275169.1"/>
    </source>
</evidence>
<dbReference type="Proteomes" id="UP001596191">
    <property type="component" value="Unassembled WGS sequence"/>
</dbReference>
<organism evidence="1 2">
    <name type="scientific">Levilactobacillus tangyuanensis</name>
    <dbReference type="NCBI Taxonomy" id="2486021"/>
    <lineage>
        <taxon>Bacteria</taxon>
        <taxon>Bacillati</taxon>
        <taxon>Bacillota</taxon>
        <taxon>Bacilli</taxon>
        <taxon>Lactobacillales</taxon>
        <taxon>Lactobacillaceae</taxon>
        <taxon>Levilactobacillus</taxon>
    </lineage>
</organism>